<evidence type="ECO:0008006" key="4">
    <source>
        <dbReference type="Google" id="ProtNLM"/>
    </source>
</evidence>
<dbReference type="Proteomes" id="UP000602510">
    <property type="component" value="Unassembled WGS sequence"/>
</dbReference>
<dbReference type="GO" id="GO:0006886">
    <property type="term" value="P:intracellular protein transport"/>
    <property type="evidence" value="ECO:0007669"/>
    <property type="project" value="TreeGrafter"/>
</dbReference>
<dbReference type="AlphaFoldDB" id="A0A833T7L1"/>
<sequence>MFQTIEPSTAANLARNLFMSPPTVGLAYNAAEPTTSDGSAIWLVVTATRHANGSARTESEHRSDIFLMTEIEKDVFRTRCELPLFAGGGSAQHATATDAVHHLCLCQAAFGRGYAQGMDLILARTTASASEVETDAYHIFVSKTLLAAITSNLQVGASRAICSLQMARLAKLLRQHDAALWQHLVRDSSPREFSIPDTLLIWDALLADPKRFSFLRCVNCALIRSQRSFLRFTKGFKRLQTLQASSKDLSIYQIAEVDM</sequence>
<dbReference type="Gene3D" id="1.10.472.80">
    <property type="entry name" value="Ypt/Rab-GAP domain of gyp1p, domain 3"/>
    <property type="match status" value="1"/>
</dbReference>
<keyword evidence="3" id="KW-1185">Reference proteome</keyword>
<dbReference type="Gene3D" id="1.10.8.270">
    <property type="entry name" value="putative rabgap domain of human tbc1 domain family member 14 like domains"/>
    <property type="match status" value="1"/>
</dbReference>
<proteinExistence type="predicted"/>
<accession>A0A833T7L1</accession>
<evidence type="ECO:0000313" key="3">
    <source>
        <dbReference type="Proteomes" id="UP000602510"/>
    </source>
</evidence>
<dbReference type="EMBL" id="WSZM01000205">
    <property type="protein sequence ID" value="KAF4038264.1"/>
    <property type="molecule type" value="Genomic_DNA"/>
</dbReference>
<dbReference type="PANTHER" id="PTHR22957:SF27">
    <property type="entry name" value="TBC1 DOMAIN FAMILY MEMBER 13"/>
    <property type="match status" value="1"/>
</dbReference>
<dbReference type="Proteomes" id="UP000704712">
    <property type="component" value="Unassembled WGS sequence"/>
</dbReference>
<dbReference type="GO" id="GO:0005096">
    <property type="term" value="F:GTPase activator activity"/>
    <property type="evidence" value="ECO:0007669"/>
    <property type="project" value="TreeGrafter"/>
</dbReference>
<dbReference type="PANTHER" id="PTHR22957">
    <property type="entry name" value="TBC1 DOMAIN FAMILY MEMBER GTPASE-ACTIVATING PROTEIN"/>
    <property type="match status" value="1"/>
</dbReference>
<comment type="caution">
    <text evidence="1">The sequence shown here is derived from an EMBL/GenBank/DDBJ whole genome shotgun (WGS) entry which is preliminary data.</text>
</comment>
<dbReference type="InterPro" id="IPR035969">
    <property type="entry name" value="Rab-GAP_TBC_sf"/>
</dbReference>
<gene>
    <name evidence="1" type="ORF">GN244_ATG09611</name>
    <name evidence="2" type="ORF">GN958_ATG22904</name>
</gene>
<protein>
    <recommendedName>
        <fullName evidence="4">Rab-GAP TBC domain-containing protein</fullName>
    </recommendedName>
</protein>
<evidence type="ECO:0000313" key="2">
    <source>
        <dbReference type="EMBL" id="KAF4127902.1"/>
    </source>
</evidence>
<name>A0A833T7L1_PHYIN</name>
<dbReference type="EMBL" id="JAACNO010003214">
    <property type="protein sequence ID" value="KAF4127902.1"/>
    <property type="molecule type" value="Genomic_DNA"/>
</dbReference>
<evidence type="ECO:0000313" key="1">
    <source>
        <dbReference type="EMBL" id="KAF4038264.1"/>
    </source>
</evidence>
<reference evidence="1" key="1">
    <citation type="submission" date="2020-04" db="EMBL/GenBank/DDBJ databases">
        <title>Hybrid Assembly of Korean Phytophthora infestans isolates.</title>
        <authorList>
            <person name="Prokchorchik M."/>
            <person name="Lee Y."/>
            <person name="Seo J."/>
            <person name="Cho J.-H."/>
            <person name="Park Y.-E."/>
            <person name="Jang D.-C."/>
            <person name="Im J.-S."/>
            <person name="Choi J.-G."/>
            <person name="Park H.-J."/>
            <person name="Lee G.-B."/>
            <person name="Lee Y.-G."/>
            <person name="Hong S.-Y."/>
            <person name="Cho K."/>
            <person name="Sohn K.H."/>
        </authorList>
    </citation>
    <scope>NUCLEOTIDE SEQUENCE</scope>
    <source>
        <strain evidence="1">KR_1_A1</strain>
        <strain evidence="2">KR_2_A2</strain>
    </source>
</reference>
<organism evidence="1 3">
    <name type="scientific">Phytophthora infestans</name>
    <name type="common">Potato late blight agent</name>
    <name type="synonym">Botrytis infestans</name>
    <dbReference type="NCBI Taxonomy" id="4787"/>
    <lineage>
        <taxon>Eukaryota</taxon>
        <taxon>Sar</taxon>
        <taxon>Stramenopiles</taxon>
        <taxon>Oomycota</taxon>
        <taxon>Peronosporomycetes</taxon>
        <taxon>Peronosporales</taxon>
        <taxon>Peronosporaceae</taxon>
        <taxon>Phytophthora</taxon>
    </lineage>
</organism>
<dbReference type="SUPFAM" id="SSF47923">
    <property type="entry name" value="Ypt/Rab-GAP domain of gyp1p"/>
    <property type="match status" value="2"/>
</dbReference>